<name>A0A430AM15_9ENTE</name>
<accession>A0A430AM15</accession>
<organism evidence="2 3">
    <name type="scientific">Vagococcus elongatus</name>
    <dbReference type="NCBI Taxonomy" id="180344"/>
    <lineage>
        <taxon>Bacteria</taxon>
        <taxon>Bacillati</taxon>
        <taxon>Bacillota</taxon>
        <taxon>Bacilli</taxon>
        <taxon>Lactobacillales</taxon>
        <taxon>Enterococcaceae</taxon>
        <taxon>Vagococcus</taxon>
    </lineage>
</organism>
<dbReference type="PROSITE" id="PS51257">
    <property type="entry name" value="PROKAR_LIPOPROTEIN"/>
    <property type="match status" value="1"/>
</dbReference>
<comment type="caution">
    <text evidence="2">The sequence shown here is derived from an EMBL/GenBank/DDBJ whole genome shotgun (WGS) entry which is preliminary data.</text>
</comment>
<dbReference type="AlphaFoldDB" id="A0A430AM15"/>
<gene>
    <name evidence="2" type="ORF">CBF29_12030</name>
</gene>
<dbReference type="Gene3D" id="3.30.1450.10">
    <property type="match status" value="1"/>
</dbReference>
<evidence type="ECO:0000313" key="3">
    <source>
        <dbReference type="Proteomes" id="UP000287605"/>
    </source>
</evidence>
<sequence length="148" mass="16801">MKKSIYLLLIFTAIIFTGCQPKKELTTADFSNVTTGMSTSEVTDLLGKPDEIEKNLDSERVAKQLDPFKQFVEPMKEEIEGGDELVEQLTDTLDKIKDKVAITYYVYNYDSSTSDDDIAVTMVFCDDELTLKLIEENFNNMDELELGD</sequence>
<keyword evidence="1" id="KW-0732">Signal</keyword>
<proteinExistence type="predicted"/>
<dbReference type="RefSeq" id="WP_126809968.1">
    <property type="nucleotide sequence ID" value="NZ_NGKA01000024.1"/>
</dbReference>
<evidence type="ECO:0000256" key="1">
    <source>
        <dbReference type="ARBA" id="ARBA00022729"/>
    </source>
</evidence>
<dbReference type="Proteomes" id="UP000287605">
    <property type="component" value="Unassembled WGS sequence"/>
</dbReference>
<keyword evidence="3" id="KW-1185">Reference proteome</keyword>
<dbReference type="EMBL" id="NGKA01000024">
    <property type="protein sequence ID" value="RSU09190.1"/>
    <property type="molecule type" value="Genomic_DNA"/>
</dbReference>
<reference evidence="2 3" key="1">
    <citation type="submission" date="2017-05" db="EMBL/GenBank/DDBJ databases">
        <title>Vagococcus spp. assemblies.</title>
        <authorList>
            <person name="Gulvik C.A."/>
        </authorList>
    </citation>
    <scope>NUCLEOTIDE SEQUENCE [LARGE SCALE GENOMIC DNA]</scope>
    <source>
        <strain evidence="2 3">CCUG 51432</strain>
    </source>
</reference>
<evidence type="ECO:0000313" key="2">
    <source>
        <dbReference type="EMBL" id="RSU09190.1"/>
    </source>
</evidence>
<protein>
    <submittedName>
        <fullName evidence="2">Uncharacterized protein</fullName>
    </submittedName>
</protein>
<dbReference type="InterPro" id="IPR037873">
    <property type="entry name" value="BamE-like"/>
</dbReference>